<organism evidence="2 3">
    <name type="scientific">Propionibacterium ruminifibrarum</name>
    <dbReference type="NCBI Taxonomy" id="1962131"/>
    <lineage>
        <taxon>Bacteria</taxon>
        <taxon>Bacillati</taxon>
        <taxon>Actinomycetota</taxon>
        <taxon>Actinomycetes</taxon>
        <taxon>Propionibacteriales</taxon>
        <taxon>Propionibacteriaceae</taxon>
        <taxon>Propionibacterium</taxon>
    </lineage>
</organism>
<dbReference type="Proteomes" id="UP000265962">
    <property type="component" value="Unassembled WGS sequence"/>
</dbReference>
<feature type="transmembrane region" description="Helical" evidence="1">
    <location>
        <begin position="93"/>
        <end position="116"/>
    </location>
</feature>
<evidence type="ECO:0000313" key="3">
    <source>
        <dbReference type="Proteomes" id="UP000265962"/>
    </source>
</evidence>
<dbReference type="AlphaFoldDB" id="A0A375I3L3"/>
<feature type="transmembrane region" description="Helical" evidence="1">
    <location>
        <begin position="217"/>
        <end position="237"/>
    </location>
</feature>
<keyword evidence="1" id="KW-1133">Transmembrane helix</keyword>
<evidence type="ECO:0000313" key="2">
    <source>
        <dbReference type="EMBL" id="SPF68314.1"/>
    </source>
</evidence>
<proteinExistence type="predicted"/>
<dbReference type="EMBL" id="OMOH01000004">
    <property type="protein sequence ID" value="SPF68314.1"/>
    <property type="molecule type" value="Genomic_DNA"/>
</dbReference>
<accession>A0A375I3L3</accession>
<feature type="transmembrane region" description="Helical" evidence="1">
    <location>
        <begin position="156"/>
        <end position="183"/>
    </location>
</feature>
<protein>
    <recommendedName>
        <fullName evidence="4">ABC transporter permease</fullName>
    </recommendedName>
</protein>
<sequence>MTWHRSSDGASALVALGGQFITVRSILCGASLSAIAVFLALNIGVRVRMEVVVASLCVALLGSASTIGRTWISTQKWAVLLAFPIRESTLIRQTVLVATGVLGLDVVCPVILFAALSADDPGIWEICCAALFGFGAAVLSVIALSATNIRARLGSLGALLVAAPLGIAHVGIGAAFAVAAAAVSLATIRELGTAPQTRRRAAAGSGLLLGELRSSTMALANTIGLVVMSAVFTVTMAGQGFVSPLGMAIVTANTPLNSYFSRYPSTYAVVMAAPRSDVVFARYYLGVCLFYAMSGAPAGVVLARGGAGALVAVSELAACATAAALAAWAMERFRPVTTWKSEREVLRHPRKYLPPAAGLAAATLVMLATSPA</sequence>
<feature type="transmembrane region" description="Helical" evidence="1">
    <location>
        <begin position="21"/>
        <end position="45"/>
    </location>
</feature>
<evidence type="ECO:0008006" key="4">
    <source>
        <dbReference type="Google" id="ProtNLM"/>
    </source>
</evidence>
<keyword evidence="1" id="KW-0812">Transmembrane</keyword>
<keyword evidence="1" id="KW-0472">Membrane</keyword>
<feature type="transmembrane region" description="Helical" evidence="1">
    <location>
        <begin position="283"/>
        <end position="303"/>
    </location>
</feature>
<reference evidence="3" key="1">
    <citation type="submission" date="2018-02" db="EMBL/GenBank/DDBJ databases">
        <authorList>
            <person name="Hornung B."/>
        </authorList>
    </citation>
    <scope>NUCLEOTIDE SEQUENCE [LARGE SCALE GENOMIC DNA]</scope>
</reference>
<feature type="transmembrane region" description="Helical" evidence="1">
    <location>
        <begin position="309"/>
        <end position="331"/>
    </location>
</feature>
<keyword evidence="3" id="KW-1185">Reference proteome</keyword>
<feature type="transmembrane region" description="Helical" evidence="1">
    <location>
        <begin position="122"/>
        <end position="144"/>
    </location>
</feature>
<evidence type="ECO:0000256" key="1">
    <source>
        <dbReference type="SAM" id="Phobius"/>
    </source>
</evidence>
<gene>
    <name evidence="2" type="ORF">PROPJV5_1258</name>
</gene>
<name>A0A375I3L3_9ACTN</name>